<dbReference type="Proteomes" id="UP001488805">
    <property type="component" value="Unassembled WGS sequence"/>
</dbReference>
<sequence>MRLTAPLAVRGGKNSSENQRSPDSILFRILSRSLSERSASSSGVEHRELSLELSPLLLAPLESLFHDCKLPSAR</sequence>
<proteinExistence type="predicted"/>
<dbReference type="AlphaFoldDB" id="A0AAW1E912"/>
<evidence type="ECO:0000313" key="2">
    <source>
        <dbReference type="EMBL" id="KAK9518667.1"/>
    </source>
</evidence>
<comment type="caution">
    <text evidence="2">The sequence shown here is derived from an EMBL/GenBank/DDBJ whole genome shotgun (WGS) entry which is preliminary data.</text>
</comment>
<evidence type="ECO:0000313" key="3">
    <source>
        <dbReference type="Proteomes" id="UP001488805"/>
    </source>
</evidence>
<organism evidence="2 3">
    <name type="scientific">Zoarces viviparus</name>
    <name type="common">Viviparous eelpout</name>
    <name type="synonym">Blennius viviparus</name>
    <dbReference type="NCBI Taxonomy" id="48416"/>
    <lineage>
        <taxon>Eukaryota</taxon>
        <taxon>Metazoa</taxon>
        <taxon>Chordata</taxon>
        <taxon>Craniata</taxon>
        <taxon>Vertebrata</taxon>
        <taxon>Euteleostomi</taxon>
        <taxon>Actinopterygii</taxon>
        <taxon>Neopterygii</taxon>
        <taxon>Teleostei</taxon>
        <taxon>Neoteleostei</taxon>
        <taxon>Acanthomorphata</taxon>
        <taxon>Eupercaria</taxon>
        <taxon>Perciformes</taxon>
        <taxon>Cottioidei</taxon>
        <taxon>Zoarcales</taxon>
        <taxon>Zoarcidae</taxon>
        <taxon>Zoarcinae</taxon>
        <taxon>Zoarces</taxon>
    </lineage>
</organism>
<evidence type="ECO:0000256" key="1">
    <source>
        <dbReference type="SAM" id="MobiDB-lite"/>
    </source>
</evidence>
<dbReference type="EMBL" id="JBCEZU010000513">
    <property type="protein sequence ID" value="KAK9518667.1"/>
    <property type="molecule type" value="Genomic_DNA"/>
</dbReference>
<accession>A0AAW1E912</accession>
<keyword evidence="3" id="KW-1185">Reference proteome</keyword>
<reference evidence="2 3" key="1">
    <citation type="journal article" date="2024" name="Genome Biol. Evol.">
        <title>Chromosome-level genome assembly of the viviparous eelpout Zoarces viviparus.</title>
        <authorList>
            <person name="Fuhrmann N."/>
            <person name="Brasseur M.V."/>
            <person name="Bakowski C.E."/>
            <person name="Podsiadlowski L."/>
            <person name="Prost S."/>
            <person name="Krehenwinkel H."/>
            <person name="Mayer C."/>
        </authorList>
    </citation>
    <scope>NUCLEOTIDE SEQUENCE [LARGE SCALE GENOMIC DNA]</scope>
    <source>
        <strain evidence="2">NO-MEL_2022_Ind0_liver</strain>
    </source>
</reference>
<protein>
    <submittedName>
        <fullName evidence="2">Uncharacterized protein</fullName>
    </submittedName>
</protein>
<name>A0AAW1E912_ZOAVI</name>
<feature type="region of interest" description="Disordered" evidence="1">
    <location>
        <begin position="1"/>
        <end position="20"/>
    </location>
</feature>
<gene>
    <name evidence="2" type="ORF">VZT92_022840</name>
</gene>